<reference evidence="1" key="1">
    <citation type="submission" date="2020-11" db="EMBL/GenBank/DDBJ databases">
        <title>Gallus gallus (Chicken) genome, bGalGal1, GRCg7b, maternal haplotype autosomes + Z &amp; W.</title>
        <authorList>
            <person name="Warren W."/>
            <person name="Formenti G."/>
            <person name="Fedrigo O."/>
            <person name="Haase B."/>
            <person name="Mountcastle J."/>
            <person name="Balacco J."/>
            <person name="Tracey A."/>
            <person name="Schneider V."/>
            <person name="Okimoto R."/>
            <person name="Cheng H."/>
            <person name="Hawken R."/>
            <person name="Howe K."/>
            <person name="Jarvis E.D."/>
        </authorList>
    </citation>
    <scope>NUCLEOTIDE SEQUENCE [LARGE SCALE GENOMIC DNA]</scope>
    <source>
        <strain evidence="1">Broiler</strain>
    </source>
</reference>
<reference evidence="1" key="2">
    <citation type="submission" date="2025-08" db="UniProtKB">
        <authorList>
            <consortium name="Ensembl"/>
        </authorList>
    </citation>
    <scope>IDENTIFICATION</scope>
    <source>
        <strain evidence="1">broiler</strain>
    </source>
</reference>
<accession>A0A8V0ZSK2</accession>
<dbReference type="Ensembl" id="ENSGALT00010059693.1">
    <property type="protein sequence ID" value="ENSGALP00010036464.1"/>
    <property type="gene ID" value="ENSGALG00010024470.1"/>
</dbReference>
<reference evidence="1" key="3">
    <citation type="submission" date="2025-09" db="UniProtKB">
        <authorList>
            <consortium name="Ensembl"/>
        </authorList>
    </citation>
    <scope>IDENTIFICATION</scope>
    <source>
        <strain evidence="1">broiler</strain>
    </source>
</reference>
<protein>
    <submittedName>
        <fullName evidence="1">Uncharacterized protein</fullName>
    </submittedName>
</protein>
<dbReference type="AlphaFoldDB" id="A0A8V0ZSK2"/>
<sequence>LFLTSFLHTRVPGAQGLGQHHGKVCITSACLSCIHAPNQETQNHTALTIPLMLSGAAIHRTGGSFFPPWRGQRLQPLEASQFCQPPFLLCWAG</sequence>
<evidence type="ECO:0000313" key="2">
    <source>
        <dbReference type="Proteomes" id="UP000000539"/>
    </source>
</evidence>
<keyword evidence="2" id="KW-1185">Reference proteome</keyword>
<evidence type="ECO:0000313" key="1">
    <source>
        <dbReference type="Ensembl" id="ENSGALP00010036464.1"/>
    </source>
</evidence>
<dbReference type="Proteomes" id="UP000000539">
    <property type="component" value="Chromosome 24"/>
</dbReference>
<proteinExistence type="predicted"/>
<name>A0A8V0ZSK2_CHICK</name>
<organism evidence="1 2">
    <name type="scientific">Gallus gallus</name>
    <name type="common">Chicken</name>
    <dbReference type="NCBI Taxonomy" id="9031"/>
    <lineage>
        <taxon>Eukaryota</taxon>
        <taxon>Metazoa</taxon>
        <taxon>Chordata</taxon>
        <taxon>Craniata</taxon>
        <taxon>Vertebrata</taxon>
        <taxon>Euteleostomi</taxon>
        <taxon>Archelosauria</taxon>
        <taxon>Archosauria</taxon>
        <taxon>Dinosauria</taxon>
        <taxon>Saurischia</taxon>
        <taxon>Theropoda</taxon>
        <taxon>Coelurosauria</taxon>
        <taxon>Aves</taxon>
        <taxon>Neognathae</taxon>
        <taxon>Galloanserae</taxon>
        <taxon>Galliformes</taxon>
        <taxon>Phasianidae</taxon>
        <taxon>Phasianinae</taxon>
        <taxon>Gallus</taxon>
    </lineage>
</organism>